<keyword evidence="1" id="KW-1133">Transmembrane helix</keyword>
<dbReference type="STRING" id="1640674.SAMN05216323_10903"/>
<evidence type="ECO:0000313" key="2">
    <source>
        <dbReference type="EMBL" id="SDD13463.1"/>
    </source>
</evidence>
<evidence type="ECO:0000256" key="1">
    <source>
        <dbReference type="SAM" id="Phobius"/>
    </source>
</evidence>
<feature type="transmembrane region" description="Helical" evidence="1">
    <location>
        <begin position="71"/>
        <end position="92"/>
    </location>
</feature>
<feature type="transmembrane region" description="Helical" evidence="1">
    <location>
        <begin position="112"/>
        <end position="130"/>
    </location>
</feature>
<evidence type="ECO:0000313" key="3">
    <source>
        <dbReference type="Proteomes" id="UP000199452"/>
    </source>
</evidence>
<keyword evidence="1" id="KW-0472">Membrane</keyword>
<gene>
    <name evidence="2" type="ORF">SAMN05216323_10903</name>
</gene>
<name>A0A1G6S9Q2_9BACT</name>
<reference evidence="2 3" key="1">
    <citation type="submission" date="2016-09" db="EMBL/GenBank/DDBJ databases">
        <authorList>
            <person name="Capua I."/>
            <person name="De Benedictis P."/>
            <person name="Joannis T."/>
            <person name="Lombin L.H."/>
            <person name="Cattoli G."/>
        </authorList>
    </citation>
    <scope>NUCLEOTIDE SEQUENCE [LARGE SCALE GENOMIC DNA]</scope>
    <source>
        <strain evidence="2 3">A7P-90m</strain>
    </source>
</reference>
<dbReference type="AlphaFoldDB" id="A0A1G6S9Q2"/>
<protein>
    <submittedName>
        <fullName evidence="2">Uncharacterized protein</fullName>
    </submittedName>
</protein>
<keyword evidence="3" id="KW-1185">Reference proteome</keyword>
<feature type="transmembrane region" description="Helical" evidence="1">
    <location>
        <begin position="38"/>
        <end position="59"/>
    </location>
</feature>
<organism evidence="2 3">
    <name type="scientific">Williamwhitmania taraxaci</name>
    <dbReference type="NCBI Taxonomy" id="1640674"/>
    <lineage>
        <taxon>Bacteria</taxon>
        <taxon>Pseudomonadati</taxon>
        <taxon>Bacteroidota</taxon>
        <taxon>Bacteroidia</taxon>
        <taxon>Bacteroidales</taxon>
        <taxon>Williamwhitmaniaceae</taxon>
        <taxon>Williamwhitmania</taxon>
    </lineage>
</organism>
<accession>A0A1G6S9Q2</accession>
<dbReference type="OrthoDB" id="1121549at2"/>
<dbReference type="EMBL" id="FMYP01000090">
    <property type="protein sequence ID" value="SDD13463.1"/>
    <property type="molecule type" value="Genomic_DNA"/>
</dbReference>
<proteinExistence type="predicted"/>
<dbReference type="RefSeq" id="WP_092440772.1">
    <property type="nucleotide sequence ID" value="NZ_FMYP01000090.1"/>
</dbReference>
<feature type="transmembrane region" description="Helical" evidence="1">
    <location>
        <begin position="7"/>
        <end position="26"/>
    </location>
</feature>
<sequence length="135" mass="14753">MSDKFIAVIKYVLLGLSAIVPVLFLLDIVDLEVFLGLGYVLFGLAVALMVIFPIVNIIVNPTNAKKSLMGFLGLVAFFVVAYFMSSTEALPFSIPNPDNVPGVLRFVDTSVISLYLLSIMAVGSIVYTEVRDLFR</sequence>
<dbReference type="Proteomes" id="UP000199452">
    <property type="component" value="Unassembled WGS sequence"/>
</dbReference>
<keyword evidence="1" id="KW-0812">Transmembrane</keyword>